<dbReference type="AlphaFoldDB" id="A0AAJ0I8V4"/>
<dbReference type="Proteomes" id="UP001285908">
    <property type="component" value="Unassembled WGS sequence"/>
</dbReference>
<evidence type="ECO:0000313" key="4">
    <source>
        <dbReference type="Proteomes" id="UP001285908"/>
    </source>
</evidence>
<protein>
    <recommendedName>
        <fullName evidence="2">DUF7924 domain-containing protein</fullName>
    </recommendedName>
</protein>
<feature type="compositionally biased region" description="Basic and acidic residues" evidence="1">
    <location>
        <begin position="1"/>
        <end position="13"/>
    </location>
</feature>
<evidence type="ECO:0000256" key="1">
    <source>
        <dbReference type="SAM" id="MobiDB-lite"/>
    </source>
</evidence>
<keyword evidence="4" id="KW-1185">Reference proteome</keyword>
<dbReference type="InterPro" id="IPR057684">
    <property type="entry name" value="DUF7924"/>
</dbReference>
<dbReference type="RefSeq" id="XP_062693432.1">
    <property type="nucleotide sequence ID" value="XM_062838953.1"/>
</dbReference>
<evidence type="ECO:0000259" key="2">
    <source>
        <dbReference type="Pfam" id="PF25545"/>
    </source>
</evidence>
<proteinExistence type="predicted"/>
<dbReference type="Pfam" id="PF25545">
    <property type="entry name" value="DUF7924"/>
    <property type="match status" value="1"/>
</dbReference>
<dbReference type="GeneID" id="87876575"/>
<dbReference type="EMBL" id="JAULSX010000004">
    <property type="protein sequence ID" value="KAK3492974.1"/>
    <property type="molecule type" value="Genomic_DNA"/>
</dbReference>
<name>A0AAJ0I8V4_9PEZI</name>
<comment type="caution">
    <text evidence="3">The sequence shown here is derived from an EMBL/GenBank/DDBJ whole genome shotgun (WGS) entry which is preliminary data.</text>
</comment>
<evidence type="ECO:0000313" key="3">
    <source>
        <dbReference type="EMBL" id="KAK3492974.1"/>
    </source>
</evidence>
<feature type="region of interest" description="Disordered" evidence="1">
    <location>
        <begin position="1"/>
        <end position="35"/>
    </location>
</feature>
<reference evidence="3 4" key="1">
    <citation type="journal article" date="2023" name="Mol. Phylogenet. Evol.">
        <title>Genome-scale phylogeny and comparative genomics of the fungal order Sordariales.</title>
        <authorList>
            <person name="Hensen N."/>
            <person name="Bonometti L."/>
            <person name="Westerberg I."/>
            <person name="Brannstrom I.O."/>
            <person name="Guillou S."/>
            <person name="Cros-Aarteil S."/>
            <person name="Calhoun S."/>
            <person name="Haridas S."/>
            <person name="Kuo A."/>
            <person name="Mondo S."/>
            <person name="Pangilinan J."/>
            <person name="Riley R."/>
            <person name="LaButti K."/>
            <person name="Andreopoulos B."/>
            <person name="Lipzen A."/>
            <person name="Chen C."/>
            <person name="Yan M."/>
            <person name="Daum C."/>
            <person name="Ng V."/>
            <person name="Clum A."/>
            <person name="Steindorff A."/>
            <person name="Ohm R.A."/>
            <person name="Martin F."/>
            <person name="Silar P."/>
            <person name="Natvig D.O."/>
            <person name="Lalanne C."/>
            <person name="Gautier V."/>
            <person name="Ament-Velasquez S.L."/>
            <person name="Kruys A."/>
            <person name="Hutchinson M.I."/>
            <person name="Powell A.J."/>
            <person name="Barry K."/>
            <person name="Miller A.N."/>
            <person name="Grigoriev I.V."/>
            <person name="Debuchy R."/>
            <person name="Gladieux P."/>
            <person name="Hiltunen Thoren M."/>
            <person name="Johannesson H."/>
        </authorList>
    </citation>
    <scope>NUCLEOTIDE SEQUENCE [LARGE SCALE GENOMIC DNA]</scope>
    <source>
        <strain evidence="3 4">FGSC 10403</strain>
    </source>
</reference>
<organism evidence="3 4">
    <name type="scientific">Neurospora hispaniola</name>
    <dbReference type="NCBI Taxonomy" id="588809"/>
    <lineage>
        <taxon>Eukaryota</taxon>
        <taxon>Fungi</taxon>
        <taxon>Dikarya</taxon>
        <taxon>Ascomycota</taxon>
        <taxon>Pezizomycotina</taxon>
        <taxon>Sordariomycetes</taxon>
        <taxon>Sordariomycetidae</taxon>
        <taxon>Sordariales</taxon>
        <taxon>Sordariaceae</taxon>
        <taxon>Neurospora</taxon>
    </lineage>
</organism>
<accession>A0AAJ0I8V4</accession>
<gene>
    <name evidence="3" type="ORF">B0T23DRAFT_404958</name>
</gene>
<sequence>MASAESRKRARADNDDDDDDLSHSSSSKKIKSGRENTVEQQFYCRYWPPKVWDKLSRVPLARISLRELDRRNKTQLAPRPAPAVRTADLARFARHGGPDLRHLRGYPDPQGAVHTMGPPSGVSTKTPKTSAYNGAFEQLMIDYCIYPPFYTFPDNPDAETPEPNNLEEECEVLSKRRPSLDSSRFTKKEFRIFQRKNKAAITEATVERTVVPLITGTSDDDIRNLSNLLFSDLEPIAGEDVVTPKPDFFDGADMGAIHPKIRSANEDGNLRKLIIPTNNVDAPVLPNFFMELKRPDGHSRVAWRQAMHVGAVGARAMHALMNYGKEEPVYDGNMYTYSSTYHDGRLNLYAHHVAPPTAPNDRPKYYMTAVKSYVLESDMDSFRQGVTAFRNARDRARWHRDNFIRAANAKACQSDGVVLNVELEPKPKQHIW</sequence>
<feature type="domain" description="DUF7924" evidence="2">
    <location>
        <begin position="194"/>
        <end position="394"/>
    </location>
</feature>